<sequence length="842" mass="90432">MARTIAKSIQLRVEFVKYRSNTMEADSPAFLSACETRKDEIIKLLRSQVVPVDQASKTLRMLGARQFSEAHINEMQTELVERISDDLAAADRTLLRPCNYMVASDWEKLKNPSLDFNAKCVVAINRVLRIGCARPSGPSYAALLAAILLAGHRRPVAEMDVEANKVIGQLNDLKSRCKLCARGASQPPCSAHPSDAGEFKRIHADFYQMAYSAEPHCPSKVDEASVDGLRKVLPARRAHASVAEPRSLATEGSGTPRRINRVRTGFWPMVQLDLKDNQEAAPVESLSVEAMSEEFRGTVKRRPAAAKGAGNGAGMKRPAGTAATPAKAQETEEKHTPTIKTKKDTPTATAKKETPKAKANNETPTAKKLTYPGTKYADPVRIGEFIIYTAVKDQKWRVKPSWSRVDKAFSWKLHDPKEVWSCVCAHVADKKKLSRGSPARGSPALAFWTRRIGNIIGHLGAHGYQPGIGGANGSRGCLIREQRQGRLFERQFAAPAMKTGDRAVMQLAVFDVAVWSNASGAYEQYTDFAGFSLADRASLTVGLNLFVYDQSTVRAVLAQGRALTAAEAALRVGSSSTAATSPPAGEPAPLVYDPGRSLLELGRAGGTARDPLGILSGARPGGTAGPSAFASRGGAASFLRRERVPAAFADRRGAGWQERAQASAAGAPPRAARDGPGPSGGQQAGRLDTSFAAKVGSRGGLGLPGGRYDFEARAPWYLYNESVEGGLDKRGAVRVPVFSRELVQGDRREIRVKIRRGDLPAGGWAQAALRLRLSKPPDGLKGSKGLDFDHWDREASLGLVLRGSPDAQSGGGRAKLYIPPRGDPAAAPGSARRKWAFEGGSR</sequence>
<keyword evidence="3" id="KW-1185">Reference proteome</keyword>
<protein>
    <submittedName>
        <fullName evidence="2">Uncharacterized protein</fullName>
    </submittedName>
</protein>
<feature type="region of interest" description="Disordered" evidence="1">
    <location>
        <begin position="802"/>
        <end position="842"/>
    </location>
</feature>
<feature type="compositionally biased region" description="Basic and acidic residues" evidence="1">
    <location>
        <begin position="329"/>
        <end position="356"/>
    </location>
</feature>
<evidence type="ECO:0000313" key="3">
    <source>
        <dbReference type="Proteomes" id="UP001189429"/>
    </source>
</evidence>
<feature type="compositionally biased region" description="Low complexity" evidence="1">
    <location>
        <begin position="659"/>
        <end position="676"/>
    </location>
</feature>
<feature type="region of interest" description="Disordered" evidence="1">
    <location>
        <begin position="652"/>
        <end position="685"/>
    </location>
</feature>
<accession>A0ABN9SEL5</accession>
<feature type="region of interest" description="Disordered" evidence="1">
    <location>
        <begin position="299"/>
        <end position="366"/>
    </location>
</feature>
<evidence type="ECO:0000313" key="2">
    <source>
        <dbReference type="EMBL" id="CAK0830493.1"/>
    </source>
</evidence>
<proteinExistence type="predicted"/>
<organism evidence="2 3">
    <name type="scientific">Prorocentrum cordatum</name>
    <dbReference type="NCBI Taxonomy" id="2364126"/>
    <lineage>
        <taxon>Eukaryota</taxon>
        <taxon>Sar</taxon>
        <taxon>Alveolata</taxon>
        <taxon>Dinophyceae</taxon>
        <taxon>Prorocentrales</taxon>
        <taxon>Prorocentraceae</taxon>
        <taxon>Prorocentrum</taxon>
    </lineage>
</organism>
<dbReference type="Proteomes" id="UP001189429">
    <property type="component" value="Unassembled WGS sequence"/>
</dbReference>
<name>A0ABN9SEL5_9DINO</name>
<reference evidence="2" key="1">
    <citation type="submission" date="2023-10" db="EMBL/GenBank/DDBJ databases">
        <authorList>
            <person name="Chen Y."/>
            <person name="Shah S."/>
            <person name="Dougan E. K."/>
            <person name="Thang M."/>
            <person name="Chan C."/>
        </authorList>
    </citation>
    <scope>NUCLEOTIDE SEQUENCE [LARGE SCALE GENOMIC DNA]</scope>
</reference>
<dbReference type="EMBL" id="CAUYUJ010010902">
    <property type="protein sequence ID" value="CAK0830493.1"/>
    <property type="molecule type" value="Genomic_DNA"/>
</dbReference>
<evidence type="ECO:0000256" key="1">
    <source>
        <dbReference type="SAM" id="MobiDB-lite"/>
    </source>
</evidence>
<comment type="caution">
    <text evidence="2">The sequence shown here is derived from an EMBL/GenBank/DDBJ whole genome shotgun (WGS) entry which is preliminary data.</text>
</comment>
<gene>
    <name evidence="2" type="ORF">PCOR1329_LOCUS29127</name>
</gene>